<dbReference type="InterPro" id="IPR005490">
    <property type="entry name" value="LD_TPept_cat_dom"/>
</dbReference>
<evidence type="ECO:0000256" key="2">
    <source>
        <dbReference type="ARBA" id="ARBA00005992"/>
    </source>
</evidence>
<evidence type="ECO:0000256" key="6">
    <source>
        <dbReference type="ARBA" id="ARBA00023316"/>
    </source>
</evidence>
<comment type="caution">
    <text evidence="10">The sequence shown here is derived from an EMBL/GenBank/DDBJ whole genome shotgun (WGS) entry which is preliminary data.</text>
</comment>
<feature type="active site" description="Proton donor/acceptor" evidence="7">
    <location>
        <position position="129"/>
    </location>
</feature>
<comment type="similarity">
    <text evidence="2">Belongs to the YkuD family.</text>
</comment>
<dbReference type="Gene3D" id="2.40.440.10">
    <property type="entry name" value="L,D-transpeptidase catalytic domain-like"/>
    <property type="match status" value="1"/>
</dbReference>
<evidence type="ECO:0000256" key="5">
    <source>
        <dbReference type="ARBA" id="ARBA00022984"/>
    </source>
</evidence>
<dbReference type="Pfam" id="PF03734">
    <property type="entry name" value="YkuD"/>
    <property type="match status" value="1"/>
</dbReference>
<evidence type="ECO:0000256" key="8">
    <source>
        <dbReference type="SAM" id="SignalP"/>
    </source>
</evidence>
<keyword evidence="3 10" id="KW-0808">Transferase</keyword>
<protein>
    <submittedName>
        <fullName evidence="10">Murein L,D-transpeptidase family protein</fullName>
        <ecNumber evidence="10">2.-.-.-</ecNumber>
    </submittedName>
</protein>
<dbReference type="PANTHER" id="PTHR36699">
    <property type="entry name" value="LD-TRANSPEPTIDASE"/>
    <property type="match status" value="1"/>
</dbReference>
<organism evidence="10 11">
    <name type="scientific">Paracoccus angustae</name>
    <dbReference type="NCBI Taxonomy" id="1671480"/>
    <lineage>
        <taxon>Bacteria</taxon>
        <taxon>Pseudomonadati</taxon>
        <taxon>Pseudomonadota</taxon>
        <taxon>Alphaproteobacteria</taxon>
        <taxon>Rhodobacterales</taxon>
        <taxon>Paracoccaceae</taxon>
        <taxon>Paracoccus</taxon>
    </lineage>
</organism>
<gene>
    <name evidence="10" type="ORF">ACFOM8_19470</name>
</gene>
<dbReference type="PROSITE" id="PS52029">
    <property type="entry name" value="LD_TPASE"/>
    <property type="match status" value="1"/>
</dbReference>
<evidence type="ECO:0000256" key="4">
    <source>
        <dbReference type="ARBA" id="ARBA00022960"/>
    </source>
</evidence>
<sequence>MKVLLGRRQFALSGLIMLAACAAPLSRPTFKKYAGPPVTEVRVYKAQRRLQLLSGDTVLKSYQVGLGNEPIGHKQFEGDGKTPEGLYYLDRFNPRSSYHLSIGISYPDKWDKAHAAASNQDPGGDIMIHGRGPDGNRLAPQNRDWTAGCIAVTDDEIEDIYAMLQPGTPIRILP</sequence>
<keyword evidence="5 7" id="KW-0573">Peptidoglycan synthesis</keyword>
<evidence type="ECO:0000313" key="10">
    <source>
        <dbReference type="EMBL" id="MFC3631611.1"/>
    </source>
</evidence>
<name>A0ABV7U9T0_9RHOB</name>
<evidence type="ECO:0000256" key="7">
    <source>
        <dbReference type="PROSITE-ProRule" id="PRU01373"/>
    </source>
</evidence>
<evidence type="ECO:0000256" key="3">
    <source>
        <dbReference type="ARBA" id="ARBA00022679"/>
    </source>
</evidence>
<keyword evidence="8" id="KW-0732">Signal</keyword>
<reference evidence="11" key="1">
    <citation type="journal article" date="2019" name="Int. J. Syst. Evol. Microbiol.">
        <title>The Global Catalogue of Microorganisms (GCM) 10K type strain sequencing project: providing services to taxonomists for standard genome sequencing and annotation.</title>
        <authorList>
            <consortium name="The Broad Institute Genomics Platform"/>
            <consortium name="The Broad Institute Genome Sequencing Center for Infectious Disease"/>
            <person name="Wu L."/>
            <person name="Ma J."/>
        </authorList>
    </citation>
    <scope>NUCLEOTIDE SEQUENCE [LARGE SCALE GENOMIC DNA]</scope>
    <source>
        <strain evidence="11">KCTC 42473</strain>
    </source>
</reference>
<dbReference type="SUPFAM" id="SSF141523">
    <property type="entry name" value="L,D-transpeptidase catalytic domain-like"/>
    <property type="match status" value="1"/>
</dbReference>
<evidence type="ECO:0000256" key="1">
    <source>
        <dbReference type="ARBA" id="ARBA00004752"/>
    </source>
</evidence>
<keyword evidence="6 7" id="KW-0961">Cell wall biogenesis/degradation</keyword>
<feature type="active site" description="Nucleophile" evidence="7">
    <location>
        <position position="149"/>
    </location>
</feature>
<dbReference type="RefSeq" id="WP_103174125.1">
    <property type="nucleotide sequence ID" value="NZ_JBHRXY010000035.1"/>
</dbReference>
<accession>A0ABV7U9T0</accession>
<comment type="pathway">
    <text evidence="1 7">Cell wall biogenesis; peptidoglycan biosynthesis.</text>
</comment>
<dbReference type="PROSITE" id="PS51257">
    <property type="entry name" value="PROKAR_LIPOPROTEIN"/>
    <property type="match status" value="1"/>
</dbReference>
<feature type="chain" id="PRO_5045848805" evidence="8">
    <location>
        <begin position="23"/>
        <end position="174"/>
    </location>
</feature>
<keyword evidence="11" id="KW-1185">Reference proteome</keyword>
<dbReference type="EC" id="2.-.-.-" evidence="10"/>
<feature type="signal peptide" evidence="8">
    <location>
        <begin position="1"/>
        <end position="22"/>
    </location>
</feature>
<dbReference type="Proteomes" id="UP001595539">
    <property type="component" value="Unassembled WGS sequence"/>
</dbReference>
<dbReference type="InterPro" id="IPR038063">
    <property type="entry name" value="Transpep_catalytic_dom"/>
</dbReference>
<feature type="domain" description="L,D-TPase catalytic" evidence="9">
    <location>
        <begin position="39"/>
        <end position="173"/>
    </location>
</feature>
<evidence type="ECO:0000259" key="9">
    <source>
        <dbReference type="PROSITE" id="PS52029"/>
    </source>
</evidence>
<evidence type="ECO:0000313" key="11">
    <source>
        <dbReference type="Proteomes" id="UP001595539"/>
    </source>
</evidence>
<keyword evidence="4 7" id="KW-0133">Cell shape</keyword>
<dbReference type="GO" id="GO:0016740">
    <property type="term" value="F:transferase activity"/>
    <property type="evidence" value="ECO:0007669"/>
    <property type="project" value="UniProtKB-KW"/>
</dbReference>
<dbReference type="CDD" id="cd16913">
    <property type="entry name" value="YkuD_like"/>
    <property type="match status" value="1"/>
</dbReference>
<proteinExistence type="inferred from homology"/>
<dbReference type="EMBL" id="JBHRXY010000035">
    <property type="protein sequence ID" value="MFC3631611.1"/>
    <property type="molecule type" value="Genomic_DNA"/>
</dbReference>
<dbReference type="PANTHER" id="PTHR36699:SF1">
    <property type="entry name" value="L,D-TRANSPEPTIDASE YAFK-RELATED"/>
    <property type="match status" value="1"/>
</dbReference>